<evidence type="ECO:0000259" key="5">
    <source>
        <dbReference type="Pfam" id="PF00496"/>
    </source>
</evidence>
<comment type="caution">
    <text evidence="6">The sequence shown here is derived from an EMBL/GenBank/DDBJ whole genome shotgun (WGS) entry which is preliminary data.</text>
</comment>
<comment type="similarity">
    <text evidence="2">Belongs to the bacterial solute-binding protein 5 family.</text>
</comment>
<dbReference type="PANTHER" id="PTHR30290:SF9">
    <property type="entry name" value="OLIGOPEPTIDE-BINDING PROTEIN APPA"/>
    <property type="match status" value="1"/>
</dbReference>
<protein>
    <submittedName>
        <fullName evidence="6">Glutathione-binding protein GsiB</fullName>
    </submittedName>
</protein>
<dbReference type="Proteomes" id="UP001055125">
    <property type="component" value="Unassembled WGS sequence"/>
</dbReference>
<accession>A0ABQ4RY01</accession>
<dbReference type="Pfam" id="PF00496">
    <property type="entry name" value="SBP_bac_5"/>
    <property type="match status" value="1"/>
</dbReference>
<evidence type="ECO:0000256" key="2">
    <source>
        <dbReference type="ARBA" id="ARBA00005695"/>
    </source>
</evidence>
<evidence type="ECO:0000256" key="1">
    <source>
        <dbReference type="ARBA" id="ARBA00004418"/>
    </source>
</evidence>
<dbReference type="Gene3D" id="3.10.105.10">
    <property type="entry name" value="Dipeptide-binding Protein, Domain 3"/>
    <property type="match status" value="1"/>
</dbReference>
<reference evidence="6" key="1">
    <citation type="journal article" date="2021" name="Front. Microbiol.">
        <title>Comprehensive Comparative Genomics and Phenotyping of Methylobacterium Species.</title>
        <authorList>
            <person name="Alessa O."/>
            <person name="Ogura Y."/>
            <person name="Fujitani Y."/>
            <person name="Takami H."/>
            <person name="Hayashi T."/>
            <person name="Sahin N."/>
            <person name="Tani A."/>
        </authorList>
    </citation>
    <scope>NUCLEOTIDE SEQUENCE</scope>
    <source>
        <strain evidence="6">DSM 19015</strain>
    </source>
</reference>
<dbReference type="Gene3D" id="3.90.76.10">
    <property type="entry name" value="Dipeptide-binding Protein, Domain 1"/>
    <property type="match status" value="1"/>
</dbReference>
<evidence type="ECO:0000313" key="6">
    <source>
        <dbReference type="EMBL" id="GJD95679.1"/>
    </source>
</evidence>
<dbReference type="Gene3D" id="3.40.190.10">
    <property type="entry name" value="Periplasmic binding protein-like II"/>
    <property type="match status" value="1"/>
</dbReference>
<keyword evidence="4" id="KW-0732">Signal</keyword>
<dbReference type="InterPro" id="IPR030678">
    <property type="entry name" value="Peptide/Ni-bd"/>
</dbReference>
<evidence type="ECO:0000313" key="7">
    <source>
        <dbReference type="Proteomes" id="UP001055125"/>
    </source>
</evidence>
<dbReference type="PIRSF" id="PIRSF002741">
    <property type="entry name" value="MppA"/>
    <property type="match status" value="1"/>
</dbReference>
<dbReference type="CDD" id="cd08498">
    <property type="entry name" value="PBP2_NikA_DppA_OppA_like_2"/>
    <property type="match status" value="1"/>
</dbReference>
<keyword evidence="7" id="KW-1185">Reference proteome</keyword>
<dbReference type="InterPro" id="IPR039424">
    <property type="entry name" value="SBP_5"/>
</dbReference>
<dbReference type="PANTHER" id="PTHR30290">
    <property type="entry name" value="PERIPLASMIC BINDING COMPONENT OF ABC TRANSPORTER"/>
    <property type="match status" value="1"/>
</dbReference>
<name>A0ABQ4RY01_9HYPH</name>
<gene>
    <name evidence="6" type="primary">gsiB</name>
    <name evidence="6" type="ORF">OCOJLMKI_2893</name>
</gene>
<dbReference type="InterPro" id="IPR000914">
    <property type="entry name" value="SBP_5_dom"/>
</dbReference>
<dbReference type="SUPFAM" id="SSF53850">
    <property type="entry name" value="Periplasmic binding protein-like II"/>
    <property type="match status" value="1"/>
</dbReference>
<evidence type="ECO:0000256" key="4">
    <source>
        <dbReference type="ARBA" id="ARBA00022729"/>
    </source>
</evidence>
<organism evidence="6 7">
    <name type="scientific">Methylobacterium iners</name>
    <dbReference type="NCBI Taxonomy" id="418707"/>
    <lineage>
        <taxon>Bacteria</taxon>
        <taxon>Pseudomonadati</taxon>
        <taxon>Pseudomonadota</taxon>
        <taxon>Alphaproteobacteria</taxon>
        <taxon>Hyphomicrobiales</taxon>
        <taxon>Methylobacteriaceae</taxon>
        <taxon>Methylobacterium</taxon>
    </lineage>
</organism>
<comment type="subcellular location">
    <subcellularLocation>
        <location evidence="1">Periplasm</location>
    </subcellularLocation>
</comment>
<evidence type="ECO:0000256" key="3">
    <source>
        <dbReference type="ARBA" id="ARBA00022448"/>
    </source>
</evidence>
<keyword evidence="3" id="KW-0813">Transport</keyword>
<proteinExistence type="inferred from homology"/>
<dbReference type="EMBL" id="BPQP01000044">
    <property type="protein sequence ID" value="GJD95679.1"/>
    <property type="molecule type" value="Genomic_DNA"/>
</dbReference>
<sequence length="535" mass="59138">MPSSTLRRRGRALGLGLGLALALAGGARAETTLRFAFQGDIKSLDPYSLKETFTIGMHGAAYEALITRDKNLKMVPALAESWEIPEPTRWRFHLRKGVKFHDGSPFTADDVVFSANRVRAPGSNFQTNVPADAEFVKVDDHTVDMKLQKPNPIAAYQFANWYIMSKAWAEKNGAVAPSPASATSPSYAALNANGTGPFLITEHQPGVRTVFKRNPNYWGKVESNLDTAIFTTIQNDATRVAALLSGEVDWADPVPLQDAQRVNGSGNAAVLAGPELRTIFLGMDQWRDELKDSSVKGKNPFKDVRVREAFYRAIDEDTIAKRVMRGQATPSALLIAPQLYARAGEFKRPTYDPARAKALLAEAGYPDGFTLTMDCPNDRYVNDEAICQAVVSMLARVGVKVNLNAQPKAKYFAKVLAPNYDTSFYLVGWTPSSQDSHNILYEITGCRKDPKSGRGAWNLGNYCNPKVDEIADQVEAETDEAKRDALIKQGFDIVQAEWGYIPLHQQALAWGVSKKVKLAQRPDNQFMLYWVSKEP</sequence>
<reference evidence="6" key="2">
    <citation type="submission" date="2021-08" db="EMBL/GenBank/DDBJ databases">
        <authorList>
            <person name="Tani A."/>
            <person name="Ola A."/>
            <person name="Ogura Y."/>
            <person name="Katsura K."/>
            <person name="Hayashi T."/>
        </authorList>
    </citation>
    <scope>NUCLEOTIDE SEQUENCE</scope>
    <source>
        <strain evidence="6">DSM 19015</strain>
    </source>
</reference>
<feature type="domain" description="Solute-binding protein family 5" evidence="5">
    <location>
        <begin position="73"/>
        <end position="448"/>
    </location>
</feature>